<dbReference type="AlphaFoldDB" id="A0A6H1ZAT4"/>
<accession>A0A6H1ZAT4</accession>
<gene>
    <name evidence="1" type="ORF">TM448A00111_0075</name>
    <name evidence="2" type="ORF">TM448B00196_0075</name>
</gene>
<organism evidence="1">
    <name type="scientific">viral metagenome</name>
    <dbReference type="NCBI Taxonomy" id="1070528"/>
    <lineage>
        <taxon>unclassified sequences</taxon>
        <taxon>metagenomes</taxon>
        <taxon>organismal metagenomes</taxon>
    </lineage>
</organism>
<name>A0A6H1ZAT4_9ZZZZ</name>
<dbReference type="EMBL" id="MT143977">
    <property type="protein sequence ID" value="QJA44572.1"/>
    <property type="molecule type" value="Genomic_DNA"/>
</dbReference>
<evidence type="ECO:0000313" key="2">
    <source>
        <dbReference type="EMBL" id="QJH94288.1"/>
    </source>
</evidence>
<reference evidence="1" key="1">
    <citation type="submission" date="2020-03" db="EMBL/GenBank/DDBJ databases">
        <title>The deep terrestrial virosphere.</title>
        <authorList>
            <person name="Holmfeldt K."/>
            <person name="Nilsson E."/>
            <person name="Simone D."/>
            <person name="Lopez-Fernandez M."/>
            <person name="Wu X."/>
            <person name="de Brujin I."/>
            <person name="Lundin D."/>
            <person name="Andersson A."/>
            <person name="Bertilsson S."/>
            <person name="Dopson M."/>
        </authorList>
    </citation>
    <scope>NUCLEOTIDE SEQUENCE</scope>
    <source>
        <strain evidence="1">TM448A00111</strain>
        <strain evidence="2">TM448B00196</strain>
    </source>
</reference>
<sequence>MGYEKIQTYILDTETGVSLRAAGWVCEGKSVGGGNGWHSREGRRDDQPINPKQRWAKQLNLTISWILTDDEEIIGQDKLFEY</sequence>
<proteinExistence type="predicted"/>
<protein>
    <submittedName>
        <fullName evidence="1">Uncharacterized protein</fullName>
    </submittedName>
</protein>
<evidence type="ECO:0000313" key="1">
    <source>
        <dbReference type="EMBL" id="QJA44572.1"/>
    </source>
</evidence>
<dbReference type="EMBL" id="MT144598">
    <property type="protein sequence ID" value="QJH94288.1"/>
    <property type="molecule type" value="Genomic_DNA"/>
</dbReference>